<reference evidence="9 10" key="1">
    <citation type="journal article" date="2018" name="Plant J.">
        <title>Genome sequences of Chlorella sorokiniana UTEX 1602 and Micractinium conductrix SAG 241.80: implications to maltose excretion by a green alga.</title>
        <authorList>
            <person name="Arriola M.B."/>
            <person name="Velmurugan N."/>
            <person name="Zhang Y."/>
            <person name="Plunkett M.H."/>
            <person name="Hondzo H."/>
            <person name="Barney B.M."/>
        </authorList>
    </citation>
    <scope>NUCLEOTIDE SEQUENCE [LARGE SCALE GENOMIC DNA]</scope>
    <source>
        <strain evidence="9 10">SAG 241.80</strain>
    </source>
</reference>
<dbReference type="SUPFAM" id="SSF82185">
    <property type="entry name" value="Histone H3 K4-specific methyltransferase SET7/9 N-terminal domain"/>
    <property type="match status" value="1"/>
</dbReference>
<dbReference type="EMBL" id="LHPF02000100">
    <property type="protein sequence ID" value="PSC67124.1"/>
    <property type="molecule type" value="Genomic_DNA"/>
</dbReference>
<name>A0A2P6UZ91_9CHLO</name>
<keyword evidence="8" id="KW-1133">Transmembrane helix</keyword>
<dbReference type="GO" id="GO:0033615">
    <property type="term" value="P:mitochondrial proton-transporting ATP synthase complex assembly"/>
    <property type="evidence" value="ECO:0007669"/>
    <property type="project" value="TreeGrafter"/>
</dbReference>
<dbReference type="PANTHER" id="PTHR21711">
    <property type="entry name" value="MITOCHONDRIAL INNER MEMBRANE PROTEASE"/>
    <property type="match status" value="1"/>
</dbReference>
<gene>
    <name evidence="9" type="ORF">C2E20_9184</name>
</gene>
<evidence type="ECO:0000313" key="9">
    <source>
        <dbReference type="EMBL" id="PSC67124.1"/>
    </source>
</evidence>
<keyword evidence="10" id="KW-1185">Reference proteome</keyword>
<dbReference type="SMART" id="SM00698">
    <property type="entry name" value="MORN"/>
    <property type="match status" value="3"/>
</dbReference>
<comment type="caution">
    <text evidence="9">The sequence shown here is derived from an EMBL/GenBank/DDBJ whole genome shotgun (WGS) entry which is preliminary data.</text>
</comment>
<accession>A0A2P6UZ91</accession>
<evidence type="ECO:0000313" key="10">
    <source>
        <dbReference type="Proteomes" id="UP000239649"/>
    </source>
</evidence>
<dbReference type="STRING" id="554055.A0A2P6UZ91"/>
<dbReference type="OrthoDB" id="285308at2759"/>
<dbReference type="Pfam" id="PF09768">
    <property type="entry name" value="Peptidase_M76"/>
    <property type="match status" value="1"/>
</dbReference>
<keyword evidence="3" id="KW-0479">Metal-binding</keyword>
<dbReference type="GO" id="GO:0004222">
    <property type="term" value="F:metalloendopeptidase activity"/>
    <property type="evidence" value="ECO:0007669"/>
    <property type="project" value="InterPro"/>
</dbReference>
<feature type="compositionally biased region" description="Low complexity" evidence="7">
    <location>
        <begin position="736"/>
        <end position="745"/>
    </location>
</feature>
<dbReference type="InterPro" id="IPR003409">
    <property type="entry name" value="MORN"/>
</dbReference>
<keyword evidence="8" id="KW-0472">Membrane</keyword>
<dbReference type="InterPro" id="IPR019165">
    <property type="entry name" value="Peptidase_M76_ATP23"/>
</dbReference>
<dbReference type="GO" id="GO:0005739">
    <property type="term" value="C:mitochondrion"/>
    <property type="evidence" value="ECO:0007669"/>
    <property type="project" value="GOC"/>
</dbReference>
<evidence type="ECO:0000256" key="4">
    <source>
        <dbReference type="ARBA" id="ARBA00022737"/>
    </source>
</evidence>
<feature type="transmembrane region" description="Helical" evidence="8">
    <location>
        <begin position="98"/>
        <end position="121"/>
    </location>
</feature>
<protein>
    <submittedName>
        <fullName evidence="9">Auxin efflux carrier family</fullName>
    </submittedName>
</protein>
<comment type="similarity">
    <text evidence="1">Belongs to the peptidase M76 family.</text>
</comment>
<dbReference type="Gene3D" id="2.20.110.10">
    <property type="entry name" value="Histone H3 K4-specific methyltransferase SET7/9 N-terminal domain"/>
    <property type="match status" value="2"/>
</dbReference>
<dbReference type="Proteomes" id="UP000239649">
    <property type="component" value="Unassembled WGS sequence"/>
</dbReference>
<dbReference type="GO" id="GO:0046872">
    <property type="term" value="F:metal ion binding"/>
    <property type="evidence" value="ECO:0007669"/>
    <property type="project" value="UniProtKB-KW"/>
</dbReference>
<keyword evidence="5" id="KW-0378">Hydrolase</keyword>
<evidence type="ECO:0000256" key="5">
    <source>
        <dbReference type="ARBA" id="ARBA00022801"/>
    </source>
</evidence>
<keyword evidence="8" id="KW-0812">Transmembrane</keyword>
<dbReference type="AlphaFoldDB" id="A0A2P6UZ91"/>
<feature type="transmembrane region" description="Helical" evidence="8">
    <location>
        <begin position="65"/>
        <end position="86"/>
    </location>
</feature>
<feature type="compositionally biased region" description="Low complexity" evidence="7">
    <location>
        <begin position="442"/>
        <end position="452"/>
    </location>
</feature>
<evidence type="ECO:0000256" key="1">
    <source>
        <dbReference type="ARBA" id="ARBA00009915"/>
    </source>
</evidence>
<dbReference type="Pfam" id="PF02493">
    <property type="entry name" value="MORN"/>
    <property type="match status" value="3"/>
</dbReference>
<keyword evidence="4" id="KW-0677">Repeat</keyword>
<organism evidence="9 10">
    <name type="scientific">Micractinium conductrix</name>
    <dbReference type="NCBI Taxonomy" id="554055"/>
    <lineage>
        <taxon>Eukaryota</taxon>
        <taxon>Viridiplantae</taxon>
        <taxon>Chlorophyta</taxon>
        <taxon>core chlorophytes</taxon>
        <taxon>Trebouxiophyceae</taxon>
        <taxon>Chlorellales</taxon>
        <taxon>Chlorellaceae</taxon>
        <taxon>Chlorella clade</taxon>
        <taxon>Micractinium</taxon>
    </lineage>
</organism>
<evidence type="ECO:0000256" key="7">
    <source>
        <dbReference type="SAM" id="MobiDB-lite"/>
    </source>
</evidence>
<keyword evidence="6" id="KW-0482">Metalloprotease</keyword>
<evidence type="ECO:0000256" key="8">
    <source>
        <dbReference type="SAM" id="Phobius"/>
    </source>
</evidence>
<evidence type="ECO:0000256" key="6">
    <source>
        <dbReference type="ARBA" id="ARBA00023049"/>
    </source>
</evidence>
<feature type="compositionally biased region" description="Basic and acidic residues" evidence="7">
    <location>
        <begin position="764"/>
        <end position="774"/>
    </location>
</feature>
<sequence length="774" mass="79054">MQAPVMQGCMATLGPCAAALGVGAALRRTGVFSSGDGETAAKFVNWVTLPSLILQTFNGLALADIHLPVLLGALLSITLSSTLAWLAYRTRHPKERGLLAGAAGAGGALPAAAVPLAAAAFGPSGLQSALLVGAAHHLASWAGSYLLFSTAGAAFPEQYKHEDGGTYRGEWVGMLKQGFGTYTYPSGARYEGEWRNGAKEGRGVYRFPKGGLYEGEWRGGRMEGVGVRTFASGRVQAGVWREGRLEVEWDEAQCSLAVEGAGEAAAAAARVAVGGGTPGDALRQLLADPPTWAYAAAAALVLAGRQLTPTLDLATSQLALAHGPLALLAWGLTLEVGPPQPRQAADVGGVLTLRLLPPLALGAAACGAALRLGWPVAATLGALGPALVCAVAPTAPQEEAQPVAQQPGAAGAQDPAGAQDSAAAQQQPRCAARAQQAGAPPAAAAAAAAGEPAEGKTVWQGTSAKQCREMVDYATSRSPMVKFMIDKMDEIEINHALTHELVHAYDHCRGKNLDWTNCQHHACSEIRAAALSGDCDFKMELLRGNVAVQGQFQKCVRRRAELSVSMNPYCKGTKAAAAVDSVSQMFTKGLSSLSTLAGSAAATAREKAQQAHLDQTAAAAAEKAKEVGAKSWSFLKSAYASAASAIEQTAAQNGLHVDLGSKKVATSGGSGSYAPLGGAGQVPSGYGAVAAHEEDSWRAAPSGRPAETHDEWGSSWGGAPAGGSSSNGRASGGGRQAAAAAGGDAQWTGWDEGGASPSHTAAPGKKEEDDWGKW</sequence>
<dbReference type="GO" id="GO:0034982">
    <property type="term" value="P:mitochondrial protein processing"/>
    <property type="evidence" value="ECO:0007669"/>
    <property type="project" value="TreeGrafter"/>
</dbReference>
<feature type="region of interest" description="Disordered" evidence="7">
    <location>
        <begin position="399"/>
        <end position="437"/>
    </location>
</feature>
<keyword evidence="2" id="KW-0645">Protease</keyword>
<feature type="region of interest" description="Disordered" evidence="7">
    <location>
        <begin position="692"/>
        <end position="774"/>
    </location>
</feature>
<dbReference type="PANTHER" id="PTHR21711:SF0">
    <property type="entry name" value="MITOCHONDRIAL INNER MEMBRANE PROTEASE ATP23 HOMOLOG"/>
    <property type="match status" value="1"/>
</dbReference>
<evidence type="ECO:0000256" key="2">
    <source>
        <dbReference type="ARBA" id="ARBA00022670"/>
    </source>
</evidence>
<evidence type="ECO:0000256" key="3">
    <source>
        <dbReference type="ARBA" id="ARBA00022723"/>
    </source>
</evidence>
<dbReference type="GO" id="GO:0016020">
    <property type="term" value="C:membrane"/>
    <property type="evidence" value="ECO:0007669"/>
    <property type="project" value="UniProtKB-ARBA"/>
</dbReference>
<feature type="region of interest" description="Disordered" evidence="7">
    <location>
        <begin position="442"/>
        <end position="461"/>
    </location>
</feature>
<proteinExistence type="inferred from homology"/>